<name>A0AAV2QJA0_MEGNR</name>
<comment type="caution">
    <text evidence="3">The sequence shown here is derived from an EMBL/GenBank/DDBJ whole genome shotgun (WGS) entry which is preliminary data.</text>
</comment>
<keyword evidence="4" id="KW-1185">Reference proteome</keyword>
<feature type="domain" description="C-type lectin" evidence="2">
    <location>
        <begin position="37"/>
        <end position="164"/>
    </location>
</feature>
<dbReference type="SMART" id="SM00034">
    <property type="entry name" value="CLECT"/>
    <property type="match status" value="2"/>
</dbReference>
<dbReference type="PANTHER" id="PTHR22991:SF40">
    <property type="entry name" value="PROTEIN CBG13490"/>
    <property type="match status" value="1"/>
</dbReference>
<evidence type="ECO:0000313" key="4">
    <source>
        <dbReference type="Proteomes" id="UP001497623"/>
    </source>
</evidence>
<dbReference type="InterPro" id="IPR016186">
    <property type="entry name" value="C-type_lectin-like/link_sf"/>
</dbReference>
<proteinExistence type="predicted"/>
<dbReference type="InterPro" id="IPR001304">
    <property type="entry name" value="C-type_lectin-like"/>
</dbReference>
<reference evidence="3 4" key="1">
    <citation type="submission" date="2024-05" db="EMBL/GenBank/DDBJ databases">
        <authorList>
            <person name="Wallberg A."/>
        </authorList>
    </citation>
    <scope>NUCLEOTIDE SEQUENCE [LARGE SCALE GENOMIC DNA]</scope>
</reference>
<keyword evidence="1" id="KW-1015">Disulfide bond</keyword>
<gene>
    <name evidence="3" type="ORF">MNOR_LOCUS12453</name>
</gene>
<dbReference type="CDD" id="cd00037">
    <property type="entry name" value="CLECT"/>
    <property type="match status" value="2"/>
</dbReference>
<dbReference type="AlphaFoldDB" id="A0AAV2QJA0"/>
<dbReference type="EMBL" id="CAXKWB010006831">
    <property type="protein sequence ID" value="CAL4084567.1"/>
    <property type="molecule type" value="Genomic_DNA"/>
</dbReference>
<feature type="domain" description="C-type lectin" evidence="2">
    <location>
        <begin position="187"/>
        <end position="308"/>
    </location>
</feature>
<accession>A0AAV2QJA0</accession>
<dbReference type="SUPFAM" id="SSF56436">
    <property type="entry name" value="C-type lectin-like"/>
    <property type="match status" value="2"/>
</dbReference>
<dbReference type="InterPro" id="IPR050976">
    <property type="entry name" value="Snaclec"/>
</dbReference>
<dbReference type="Gene3D" id="3.10.100.10">
    <property type="entry name" value="Mannose-Binding Protein A, subunit A"/>
    <property type="match status" value="2"/>
</dbReference>
<dbReference type="PROSITE" id="PS50041">
    <property type="entry name" value="C_TYPE_LECTIN_2"/>
    <property type="match status" value="2"/>
</dbReference>
<evidence type="ECO:0000256" key="1">
    <source>
        <dbReference type="ARBA" id="ARBA00023157"/>
    </source>
</evidence>
<evidence type="ECO:0000259" key="2">
    <source>
        <dbReference type="PROSITE" id="PS50041"/>
    </source>
</evidence>
<evidence type="ECO:0000313" key="3">
    <source>
        <dbReference type="EMBL" id="CAL4084567.1"/>
    </source>
</evidence>
<dbReference type="Proteomes" id="UP001497623">
    <property type="component" value="Unassembled WGS sequence"/>
</dbReference>
<organism evidence="3 4">
    <name type="scientific">Meganyctiphanes norvegica</name>
    <name type="common">Northern krill</name>
    <name type="synonym">Thysanopoda norvegica</name>
    <dbReference type="NCBI Taxonomy" id="48144"/>
    <lineage>
        <taxon>Eukaryota</taxon>
        <taxon>Metazoa</taxon>
        <taxon>Ecdysozoa</taxon>
        <taxon>Arthropoda</taxon>
        <taxon>Crustacea</taxon>
        <taxon>Multicrustacea</taxon>
        <taxon>Malacostraca</taxon>
        <taxon>Eumalacostraca</taxon>
        <taxon>Eucarida</taxon>
        <taxon>Euphausiacea</taxon>
        <taxon>Euphausiidae</taxon>
        <taxon>Meganyctiphanes</taxon>
    </lineage>
</organism>
<dbReference type="PANTHER" id="PTHR22991">
    <property type="entry name" value="PROTEIN CBG13490"/>
    <property type="match status" value="1"/>
</dbReference>
<protein>
    <recommendedName>
        <fullName evidence="2">C-type lectin domain-containing protein</fullName>
    </recommendedName>
</protein>
<dbReference type="InterPro" id="IPR016187">
    <property type="entry name" value="CTDL_fold"/>
</dbReference>
<feature type="non-terminal residue" evidence="3">
    <location>
        <position position="308"/>
    </location>
</feature>
<sequence>LSLLISYHHYFVALIEGKDLEFEISTPKSCPHGFILIGGECLLIDNLIHANYSEAGDICQIFDSYLVDLTDANLLAAIVQYITLHDMTGDSYWTGARSVTGGTTWQWSFDDSDVRLGTPLWGDRNSNVEQDPSQSLQHCGTLRYNRNFYLHNYGCTNLFSPICHYQEYAALKTRTPKVECEFPYAAIGGRCLLVDHLTFDTWSNTKLLCEDFHGTIAKIDDANLLGDIAQYINEMGFSQNSYWIGAHQETHGDPWMWADGSNVTMGTPYWGDDSDEQQYPLDDSLKCAILDEGEYYFFVNKDCNANYG</sequence>
<feature type="non-terminal residue" evidence="3">
    <location>
        <position position="1"/>
    </location>
</feature>
<dbReference type="Pfam" id="PF00059">
    <property type="entry name" value="Lectin_C"/>
    <property type="match status" value="2"/>
</dbReference>